<dbReference type="RefSeq" id="WP_425584471.1">
    <property type="nucleotide sequence ID" value="NZ_BAABKQ010000001.1"/>
</dbReference>
<organism evidence="2 3">
    <name type="scientific">Tomitella cavernea</name>
    <dbReference type="NCBI Taxonomy" id="1387982"/>
    <lineage>
        <taxon>Bacteria</taxon>
        <taxon>Bacillati</taxon>
        <taxon>Actinomycetota</taxon>
        <taxon>Actinomycetes</taxon>
        <taxon>Mycobacteriales</taxon>
        <taxon>Tomitella</taxon>
    </lineage>
</organism>
<evidence type="ECO:0000313" key="2">
    <source>
        <dbReference type="EMBL" id="GAA4811685.1"/>
    </source>
</evidence>
<dbReference type="Proteomes" id="UP001500839">
    <property type="component" value="Unassembled WGS sequence"/>
</dbReference>
<dbReference type="InterPro" id="IPR052907">
    <property type="entry name" value="Beta-lactamase/esterase"/>
</dbReference>
<dbReference type="PANTHER" id="PTHR43319:SF3">
    <property type="entry name" value="BETA-LACTAMASE-RELATED DOMAIN-CONTAINING PROTEIN"/>
    <property type="match status" value="1"/>
</dbReference>
<comment type="caution">
    <text evidence="2">The sequence shown here is derived from an EMBL/GenBank/DDBJ whole genome shotgun (WGS) entry which is preliminary data.</text>
</comment>
<dbReference type="EMBL" id="BAABKQ010000001">
    <property type="protein sequence ID" value="GAA4811685.1"/>
    <property type="molecule type" value="Genomic_DNA"/>
</dbReference>
<keyword evidence="3" id="KW-1185">Reference proteome</keyword>
<dbReference type="GO" id="GO:0016787">
    <property type="term" value="F:hydrolase activity"/>
    <property type="evidence" value="ECO:0007669"/>
    <property type="project" value="UniProtKB-KW"/>
</dbReference>
<reference evidence="3" key="1">
    <citation type="journal article" date="2019" name="Int. J. Syst. Evol. Microbiol.">
        <title>The Global Catalogue of Microorganisms (GCM) 10K type strain sequencing project: providing services to taxonomists for standard genome sequencing and annotation.</title>
        <authorList>
            <consortium name="The Broad Institute Genomics Platform"/>
            <consortium name="The Broad Institute Genome Sequencing Center for Infectious Disease"/>
            <person name="Wu L."/>
            <person name="Ma J."/>
        </authorList>
    </citation>
    <scope>NUCLEOTIDE SEQUENCE [LARGE SCALE GENOMIC DNA]</scope>
    <source>
        <strain evidence="3">JCM 18542</strain>
    </source>
</reference>
<evidence type="ECO:0000313" key="3">
    <source>
        <dbReference type="Proteomes" id="UP001500839"/>
    </source>
</evidence>
<dbReference type="InterPro" id="IPR001466">
    <property type="entry name" value="Beta-lactam-related"/>
</dbReference>
<keyword evidence="2" id="KW-0378">Hydrolase</keyword>
<proteinExistence type="predicted"/>
<dbReference type="PANTHER" id="PTHR43319">
    <property type="entry name" value="BETA-LACTAMASE-RELATED"/>
    <property type="match status" value="1"/>
</dbReference>
<accession>A0ABP9CLT4</accession>
<evidence type="ECO:0000259" key="1">
    <source>
        <dbReference type="Pfam" id="PF00144"/>
    </source>
</evidence>
<feature type="domain" description="Beta-lactamase-related" evidence="1">
    <location>
        <begin position="28"/>
        <end position="383"/>
    </location>
</feature>
<dbReference type="Gene3D" id="3.40.710.10">
    <property type="entry name" value="DD-peptidase/beta-lactamase superfamily"/>
    <property type="match status" value="1"/>
</dbReference>
<dbReference type="InterPro" id="IPR012338">
    <property type="entry name" value="Beta-lactam/transpept-like"/>
</dbReference>
<dbReference type="Pfam" id="PF00144">
    <property type="entry name" value="Beta-lactamase"/>
    <property type="match status" value="1"/>
</dbReference>
<protein>
    <submittedName>
        <fullName evidence="2">EstA family serine hydrolase</fullName>
    </submittedName>
</protein>
<sequence>MNGAPRTGSAVRSGVLEGTCAPGFEGVRELLDHNLATGAEVGASLCVMRGEEVVVDLWGGTADAATGRPWTRDTVANTYSLTKTVTALCALLLVERGLLDPDAPVSHYWPEFAAVGKGPGGSNPVLVRHVLGHTSGMSGWDRTMTVDDLYDGPAAAALLAGQKPWWAPGEGSGYHAMSFGTLVGELVRRITGRSLGAFLSDELAGPLGADYWIGAPRALLDAPERVATMVPPPPSGFDYASLPADSVLRRTLTNPAFAPALTTDPAFMAAELGAANGQGNARSIALLQSLVACGGTVGGRRFLAPATIDRIFDVQSDGPDRVLGVPVRFGLGWGLPTPSMPGVRAGRVCWWTGFGGSVVAADVDRGITVAYVMNKMGPGLIGAPRPNAYLDAVYEAL</sequence>
<name>A0ABP9CLT4_9ACTN</name>
<gene>
    <name evidence="2" type="ORF">GCM10023353_15340</name>
</gene>
<dbReference type="SUPFAM" id="SSF56601">
    <property type="entry name" value="beta-lactamase/transpeptidase-like"/>
    <property type="match status" value="1"/>
</dbReference>